<dbReference type="EMBL" id="LSSL01000286">
    <property type="protein sequence ID" value="OLY84972.1"/>
    <property type="molecule type" value="Genomic_DNA"/>
</dbReference>
<dbReference type="Proteomes" id="UP000187455">
    <property type="component" value="Unassembled WGS sequence"/>
</dbReference>
<comment type="caution">
    <text evidence="1">The sequence shown here is derived from an EMBL/GenBank/DDBJ whole genome shotgun (WGS) entry which is preliminary data.</text>
</comment>
<name>A0A1R0H6X6_9FUNG</name>
<gene>
    <name evidence="1" type="ORF">AYI68_g854</name>
</gene>
<evidence type="ECO:0000313" key="2">
    <source>
        <dbReference type="Proteomes" id="UP000187455"/>
    </source>
</evidence>
<proteinExistence type="predicted"/>
<evidence type="ECO:0000313" key="1">
    <source>
        <dbReference type="EMBL" id="OLY84972.1"/>
    </source>
</evidence>
<dbReference type="OrthoDB" id="10253409at2759"/>
<sequence length="73" mass="7954">MDGDSKLLIPKGWAKGPSEFLIKISSITPVPVDNISFWSKDVLGAKDIKSPGYETDNSESIAFSKILSTRVNL</sequence>
<organism evidence="1 2">
    <name type="scientific">Smittium mucronatum</name>
    <dbReference type="NCBI Taxonomy" id="133383"/>
    <lineage>
        <taxon>Eukaryota</taxon>
        <taxon>Fungi</taxon>
        <taxon>Fungi incertae sedis</taxon>
        <taxon>Zoopagomycota</taxon>
        <taxon>Kickxellomycotina</taxon>
        <taxon>Harpellomycetes</taxon>
        <taxon>Harpellales</taxon>
        <taxon>Legeriomycetaceae</taxon>
        <taxon>Smittium</taxon>
    </lineage>
</organism>
<keyword evidence="2" id="KW-1185">Reference proteome</keyword>
<reference evidence="1 2" key="1">
    <citation type="journal article" date="2016" name="Mol. Biol. Evol.">
        <title>Genome-Wide Survey of Gut Fungi (Harpellales) Reveals the First Horizontally Transferred Ubiquitin Gene from a Mosquito Host.</title>
        <authorList>
            <person name="Wang Y."/>
            <person name="White M.M."/>
            <person name="Kvist S."/>
            <person name="Moncalvo J.M."/>
        </authorList>
    </citation>
    <scope>NUCLEOTIDE SEQUENCE [LARGE SCALE GENOMIC DNA]</scope>
    <source>
        <strain evidence="1 2">ALG-7-W6</strain>
    </source>
</reference>
<protein>
    <submittedName>
        <fullName evidence="1">Uncharacterized protein</fullName>
    </submittedName>
</protein>
<accession>A0A1R0H6X6</accession>
<dbReference type="AlphaFoldDB" id="A0A1R0H6X6"/>